<dbReference type="AlphaFoldDB" id="A0A3N0E3W7"/>
<keyword evidence="2" id="KW-0472">Membrane</keyword>
<dbReference type="InterPro" id="IPR018391">
    <property type="entry name" value="PQQ_b-propeller_rpt"/>
</dbReference>
<gene>
    <name evidence="4" type="ORF">EFW17_18840</name>
</gene>
<dbReference type="Proteomes" id="UP000269198">
    <property type="component" value="Unassembled WGS sequence"/>
</dbReference>
<evidence type="ECO:0000256" key="1">
    <source>
        <dbReference type="SAM" id="MobiDB-lite"/>
    </source>
</evidence>
<name>A0A3N0E3W7_9ACTN</name>
<sequence>MAVPEPPLPRAQSPVSVPLAPGDVGRPVSTRADSPRAGVNPGGCRRRTIGCVLVPAAVVLAVILVIATVSALRSGRIVPFPELRGESLWASEGLPGDTRGGWDTGETLVYGSDGGLVAFSPEDGDERWRMEPDSPVCAMSEDTAGDVGVLLLEGNTAREDVPTPAPEDDPDVTPEAAAEDEARSDDEDEASGMSCDVAVAVDTTTGQELWRSDPLAQTDLDTVDAYLLFSRGSQIEPVGEHVVVRLGGRMVALDHDGEEVWRDDGVGAPDTDCPATDLLPRDDSSVVLAGDCGIDEPVTVRVVDVAAGESATAFEFDRGESQPNKDRVAGTSLVAADPIHVRVDFGHADPPPRGGELLGEPEGGSLWVRTIGFDDDGSVRHALPLHGETPSVVENGRIYSTTDNSCANEVRAYDLATGEREWATEIRDMNPRVMDVDDGRLLVTREGLRWDCALFKPDRDAQYSAVDIDTGQEEIISPQVGTGFIGDFTAWWRDGRVYVLREHIHDVAGGIAAVE</sequence>
<dbReference type="OrthoDB" id="3450622at2"/>
<dbReference type="Pfam" id="PF13360">
    <property type="entry name" value="PQQ_2"/>
    <property type="match status" value="2"/>
</dbReference>
<evidence type="ECO:0000313" key="4">
    <source>
        <dbReference type="EMBL" id="RNL82536.1"/>
    </source>
</evidence>
<organism evidence="4 5">
    <name type="scientific">Halostreptopolyspora alba</name>
    <dbReference type="NCBI Taxonomy" id="2487137"/>
    <lineage>
        <taxon>Bacteria</taxon>
        <taxon>Bacillati</taxon>
        <taxon>Actinomycetota</taxon>
        <taxon>Actinomycetes</taxon>
        <taxon>Streptosporangiales</taxon>
        <taxon>Nocardiopsidaceae</taxon>
        <taxon>Halostreptopolyspora</taxon>
    </lineage>
</organism>
<feature type="compositionally biased region" description="Acidic residues" evidence="1">
    <location>
        <begin position="166"/>
        <end position="190"/>
    </location>
</feature>
<feature type="region of interest" description="Disordered" evidence="1">
    <location>
        <begin position="156"/>
        <end position="193"/>
    </location>
</feature>
<feature type="domain" description="Pyrrolo-quinoline quinone repeat" evidence="3">
    <location>
        <begin position="360"/>
        <end position="473"/>
    </location>
</feature>
<evidence type="ECO:0000259" key="3">
    <source>
        <dbReference type="Pfam" id="PF13360"/>
    </source>
</evidence>
<evidence type="ECO:0000256" key="2">
    <source>
        <dbReference type="SAM" id="Phobius"/>
    </source>
</evidence>
<feature type="transmembrane region" description="Helical" evidence="2">
    <location>
        <begin position="52"/>
        <end position="72"/>
    </location>
</feature>
<dbReference type="SUPFAM" id="SSF50998">
    <property type="entry name" value="Quinoprotein alcohol dehydrogenase-like"/>
    <property type="match status" value="1"/>
</dbReference>
<dbReference type="Gene3D" id="2.140.10.10">
    <property type="entry name" value="Quinoprotein alcohol dehydrogenase-like superfamily"/>
    <property type="match status" value="1"/>
</dbReference>
<protein>
    <recommendedName>
        <fullName evidence="3">Pyrrolo-quinoline quinone repeat domain-containing protein</fullName>
    </recommendedName>
</protein>
<comment type="caution">
    <text evidence="4">The sequence shown here is derived from an EMBL/GenBank/DDBJ whole genome shotgun (WGS) entry which is preliminary data.</text>
</comment>
<dbReference type="PANTHER" id="PTHR34512">
    <property type="entry name" value="CELL SURFACE PROTEIN"/>
    <property type="match status" value="1"/>
</dbReference>
<dbReference type="InterPro" id="IPR002372">
    <property type="entry name" value="PQQ_rpt_dom"/>
</dbReference>
<proteinExistence type="predicted"/>
<accession>A0A3N0E3W7</accession>
<dbReference type="Gene3D" id="2.40.10.480">
    <property type="match status" value="1"/>
</dbReference>
<reference evidence="4 5" key="1">
    <citation type="submission" date="2018-11" db="EMBL/GenBank/DDBJ databases">
        <title>The genome draft of YIM 96095.</title>
        <authorList>
            <person name="Tang S.-K."/>
            <person name="Chunyu W.-X."/>
            <person name="Feng Y.-Z."/>
        </authorList>
    </citation>
    <scope>NUCLEOTIDE SEQUENCE [LARGE SCALE GENOMIC DNA]</scope>
    <source>
        <strain evidence="4 5">YIM 96095</strain>
    </source>
</reference>
<dbReference type="EMBL" id="RJMB01000022">
    <property type="protein sequence ID" value="RNL82536.1"/>
    <property type="molecule type" value="Genomic_DNA"/>
</dbReference>
<dbReference type="PANTHER" id="PTHR34512:SF30">
    <property type="entry name" value="OUTER MEMBRANE PROTEIN ASSEMBLY FACTOR BAMB"/>
    <property type="match status" value="1"/>
</dbReference>
<dbReference type="SMART" id="SM00564">
    <property type="entry name" value="PQQ"/>
    <property type="match status" value="3"/>
</dbReference>
<keyword evidence="2" id="KW-0812">Transmembrane</keyword>
<dbReference type="InterPro" id="IPR011047">
    <property type="entry name" value="Quinoprotein_ADH-like_sf"/>
</dbReference>
<keyword evidence="2" id="KW-1133">Transmembrane helix</keyword>
<feature type="region of interest" description="Disordered" evidence="1">
    <location>
        <begin position="1"/>
        <end position="40"/>
    </location>
</feature>
<evidence type="ECO:0000313" key="5">
    <source>
        <dbReference type="Proteomes" id="UP000269198"/>
    </source>
</evidence>
<feature type="domain" description="Pyrrolo-quinoline quinone repeat" evidence="3">
    <location>
        <begin position="199"/>
        <end position="289"/>
    </location>
</feature>
<keyword evidence="5" id="KW-1185">Reference proteome</keyword>